<organism evidence="1 2">
    <name type="scientific">Actinopolyspora biskrensis</name>
    <dbReference type="NCBI Taxonomy" id="1470178"/>
    <lineage>
        <taxon>Bacteria</taxon>
        <taxon>Bacillati</taxon>
        <taxon>Actinomycetota</taxon>
        <taxon>Actinomycetes</taxon>
        <taxon>Actinopolysporales</taxon>
        <taxon>Actinopolysporaceae</taxon>
        <taxon>Actinopolyspora</taxon>
    </lineage>
</organism>
<dbReference type="Proteomes" id="UP000548304">
    <property type="component" value="Unassembled WGS sequence"/>
</dbReference>
<name>A0A852YSH8_9ACTN</name>
<evidence type="ECO:0000313" key="1">
    <source>
        <dbReference type="EMBL" id="NYH78184.1"/>
    </source>
</evidence>
<reference evidence="1 2" key="1">
    <citation type="submission" date="2020-07" db="EMBL/GenBank/DDBJ databases">
        <title>Genomic Encyclopedia of Type Strains, Phase III (KMG-III): the genomes of soil and plant-associated and newly described type strains.</title>
        <authorList>
            <person name="Whitman W."/>
        </authorList>
    </citation>
    <scope>NUCLEOTIDE SEQUENCE [LARGE SCALE GENOMIC DNA]</scope>
    <source>
        <strain evidence="1 2">CECT 8576</strain>
    </source>
</reference>
<dbReference type="RefSeq" id="WP_179534691.1">
    <property type="nucleotide sequence ID" value="NZ_JACBYW010000002.1"/>
</dbReference>
<gene>
    <name evidence="1" type="ORF">FHR84_001506</name>
</gene>
<evidence type="ECO:0000313" key="2">
    <source>
        <dbReference type="Proteomes" id="UP000548304"/>
    </source>
</evidence>
<protein>
    <recommendedName>
        <fullName evidence="3">Restriction endonuclease</fullName>
    </recommendedName>
</protein>
<sequence length="762" mass="85899">MDNTGAITGNIQLRPARIGFVFWPDMEILRSTIRCLTIAWGGIYCPLISSESPELASRVAKTLDVDALYPLDNYEATNNICEEIGFTWLGRNQSGPINLKEQDNYIKQLATPYWPDLQTEMSRKFIPEWEESDPLAMLFSAWFGEFGESEFHQKYRDKFQRNASVLQIEEKLGRHVEGRDNSPIRYTSRSVYNNSMPVQSGIYVVDPDNPSDLMEYWNTRASGHDVFPLPKRYSSRIMGALRNWVNSRSEEVFVWSSRIYKEENFEVHDVLSEVGKSIDAVECSPEVFGWQGSYHPLSTNFESSFSVSVQKRNMKFKAPINTPFVFDNKDELLEQYRVAAAQISISSEQDVDPRITYSVPNIRSMSRIIPRDLEGPDVFSRPAMGGRAEGVHIGTQDIQLTGLKIENIFSTVFESVGWSSAQTDNGKFASRLIDILGGVESNAANQPGVRAVLDDAARTPKGKPIAALIQSAKNYRGDWPSTIANESMIERYPTDIVYSLLDKRILRPVLPVSCPRCTTQATLNPDELSSDIVCDFCRETFPLGLALGTQKKSNSGWLYRLAGKIPSAQLQETLPVMAAISTLAEFHHPFSSYHNLLGVEVEKQKNPLEIDIAMFVSDRGNPALLIGEAKSYRDDITARDLANLGRMQRDLKESNIECLVLAASFHENFTEQEIEALREFCNNSAYLVSEANPNSPVLPIVLTGPDLSSLPLSEGHPQTWRMYSHDKDIYSLAVESCKRNLGLASFRALTNDRGMYWDFEWK</sequence>
<dbReference type="EMBL" id="JACBYW010000002">
    <property type="protein sequence ID" value="NYH78184.1"/>
    <property type="molecule type" value="Genomic_DNA"/>
</dbReference>
<keyword evidence="2" id="KW-1185">Reference proteome</keyword>
<comment type="caution">
    <text evidence="1">The sequence shown here is derived from an EMBL/GenBank/DDBJ whole genome shotgun (WGS) entry which is preliminary data.</text>
</comment>
<dbReference type="AlphaFoldDB" id="A0A852YSH8"/>
<proteinExistence type="predicted"/>
<accession>A0A852YSH8</accession>
<evidence type="ECO:0008006" key="3">
    <source>
        <dbReference type="Google" id="ProtNLM"/>
    </source>
</evidence>